<gene>
    <name evidence="2" type="ORF">IC807_06020</name>
</gene>
<dbReference type="GO" id="GO:0003700">
    <property type="term" value="F:DNA-binding transcription factor activity"/>
    <property type="evidence" value="ECO:0007669"/>
    <property type="project" value="InterPro"/>
</dbReference>
<dbReference type="EMBL" id="CP061470">
    <property type="protein sequence ID" value="QNU19170.1"/>
    <property type="molecule type" value="Genomic_DNA"/>
</dbReference>
<reference evidence="2 3" key="1">
    <citation type="submission" date="2020-09" db="EMBL/GenBank/DDBJ databases">
        <title>Complete Geobacillus genomes through the use of hybrid genome assembly.</title>
        <authorList>
            <person name="Vera D.L."/>
            <person name="Venkateswaran K."/>
            <person name="Singh N.K."/>
            <person name="Landry K."/>
        </authorList>
    </citation>
    <scope>NUCLEOTIDE SEQUENCE [LARGE SCALE GENOMIC DNA]</scope>
    <source>
        <strain evidence="2 3">SURF-189</strain>
    </source>
</reference>
<dbReference type="GO" id="GO:0003677">
    <property type="term" value="F:DNA binding"/>
    <property type="evidence" value="ECO:0007669"/>
    <property type="project" value="InterPro"/>
</dbReference>
<keyword evidence="3" id="KW-1185">Reference proteome</keyword>
<dbReference type="PANTHER" id="PTHR30514">
    <property type="entry name" value="GLUCOKINASE"/>
    <property type="match status" value="1"/>
</dbReference>
<dbReference type="KEGG" id="gza:IC807_06020"/>
<dbReference type="Gene3D" id="1.10.10.10">
    <property type="entry name" value="Winged helix-like DNA-binding domain superfamily/Winged helix DNA-binding domain"/>
    <property type="match status" value="1"/>
</dbReference>
<dbReference type="Proteomes" id="UP000516388">
    <property type="component" value="Chromosome"/>
</dbReference>
<evidence type="ECO:0000313" key="2">
    <source>
        <dbReference type="EMBL" id="QNU19170.1"/>
    </source>
</evidence>
<dbReference type="InterPro" id="IPR036388">
    <property type="entry name" value="WH-like_DNA-bd_sf"/>
</dbReference>
<proteinExistence type="predicted"/>
<organism evidence="2 3">
    <name type="scientific">Geobacillus zalihae</name>
    <dbReference type="NCBI Taxonomy" id="213419"/>
    <lineage>
        <taxon>Bacteria</taxon>
        <taxon>Bacillati</taxon>
        <taxon>Bacillota</taxon>
        <taxon>Bacilli</taxon>
        <taxon>Bacillales</taxon>
        <taxon>Anoxybacillaceae</taxon>
        <taxon>Geobacillus</taxon>
    </lineage>
</organism>
<evidence type="ECO:0000259" key="1">
    <source>
        <dbReference type="PROSITE" id="PS51071"/>
    </source>
</evidence>
<dbReference type="SUPFAM" id="SSF46689">
    <property type="entry name" value="Homeodomain-like"/>
    <property type="match status" value="1"/>
</dbReference>
<dbReference type="InterPro" id="IPR047640">
    <property type="entry name" value="RpiR-like"/>
</dbReference>
<dbReference type="GO" id="GO:0097367">
    <property type="term" value="F:carbohydrate derivative binding"/>
    <property type="evidence" value="ECO:0007669"/>
    <property type="project" value="InterPro"/>
</dbReference>
<dbReference type="PROSITE" id="PS51071">
    <property type="entry name" value="HTH_RPIR"/>
    <property type="match status" value="1"/>
</dbReference>
<dbReference type="RefSeq" id="WP_015375054.1">
    <property type="nucleotide sequence ID" value="NZ_CP061470.1"/>
</dbReference>
<dbReference type="Pfam" id="PF01418">
    <property type="entry name" value="HTH_6"/>
    <property type="match status" value="1"/>
</dbReference>
<dbReference type="InterPro" id="IPR009057">
    <property type="entry name" value="Homeodomain-like_sf"/>
</dbReference>
<sequence>MNEIGLLAKIKQQMERFSPAEKKIAAYILDHAELVPNMTTKDLAQAADTSEASVVCFASFVATEEKSSWPDDGKHLTCFARGQHHDLEGWRLNRKRSVVPRFKLRTFYKTSLFFAFAQPPAYI</sequence>
<dbReference type="InterPro" id="IPR000281">
    <property type="entry name" value="HTH_RpiR"/>
</dbReference>
<name>A0A7H1RY31_9BACL</name>
<feature type="domain" description="HTH rpiR-type" evidence="1">
    <location>
        <begin position="4"/>
        <end position="80"/>
    </location>
</feature>
<accession>A0A7H1RY31</accession>
<dbReference type="AlphaFoldDB" id="A0A7H1RY31"/>
<dbReference type="PANTHER" id="PTHR30514:SF1">
    <property type="entry name" value="HTH-TYPE TRANSCRIPTIONAL REGULATOR HEXR-RELATED"/>
    <property type="match status" value="1"/>
</dbReference>
<evidence type="ECO:0000313" key="3">
    <source>
        <dbReference type="Proteomes" id="UP000516388"/>
    </source>
</evidence>
<protein>
    <submittedName>
        <fullName evidence="2">MurR/RpiR family transcriptional regulator</fullName>
    </submittedName>
</protein>